<reference evidence="1" key="1">
    <citation type="submission" date="2021-10" db="EMBL/GenBank/DDBJ databases">
        <authorList>
            <person name="Piombo E."/>
        </authorList>
    </citation>
    <scope>NUCLEOTIDE SEQUENCE</scope>
</reference>
<gene>
    <name evidence="1" type="ORF">CBYS24578_00001655</name>
</gene>
<keyword evidence="2" id="KW-1185">Reference proteome</keyword>
<dbReference type="EMBL" id="CABFNO020001560">
    <property type="protein sequence ID" value="CAH0001740.1"/>
    <property type="molecule type" value="Genomic_DNA"/>
</dbReference>
<dbReference type="Proteomes" id="UP000754883">
    <property type="component" value="Unassembled WGS sequence"/>
</dbReference>
<sequence>MLERIELKGQATGYITRMRRSPVPVNVVSLVTPLPIRYPLVTPGLVQHAGIDSQTSPDWPPQGRAEMSGSTLYTLNAAWINKKVPGGCSILGSGWAASIKSPVLSLQISAPDFTDL</sequence>
<organism evidence="1 2">
    <name type="scientific">Clonostachys byssicola</name>
    <dbReference type="NCBI Taxonomy" id="160290"/>
    <lineage>
        <taxon>Eukaryota</taxon>
        <taxon>Fungi</taxon>
        <taxon>Dikarya</taxon>
        <taxon>Ascomycota</taxon>
        <taxon>Pezizomycotina</taxon>
        <taxon>Sordariomycetes</taxon>
        <taxon>Hypocreomycetidae</taxon>
        <taxon>Hypocreales</taxon>
        <taxon>Bionectriaceae</taxon>
        <taxon>Clonostachys</taxon>
    </lineage>
</organism>
<accession>A0A9N9YC43</accession>
<comment type="caution">
    <text evidence="1">The sequence shown here is derived from an EMBL/GenBank/DDBJ whole genome shotgun (WGS) entry which is preliminary data.</text>
</comment>
<dbReference type="AlphaFoldDB" id="A0A9N9YC43"/>
<evidence type="ECO:0000313" key="2">
    <source>
        <dbReference type="Proteomes" id="UP000754883"/>
    </source>
</evidence>
<name>A0A9N9YC43_9HYPO</name>
<proteinExistence type="predicted"/>
<protein>
    <submittedName>
        <fullName evidence="1">Uncharacterized protein</fullName>
    </submittedName>
</protein>
<evidence type="ECO:0000313" key="1">
    <source>
        <dbReference type="EMBL" id="CAH0001740.1"/>
    </source>
</evidence>